<gene>
    <name evidence="1" type="ordered locus">SFHH103_03725</name>
</gene>
<dbReference type="Proteomes" id="UP000007735">
    <property type="component" value="Chromosome"/>
</dbReference>
<dbReference type="PATRIC" id="fig|380.5.peg.3937"/>
<dbReference type="AlphaFoldDB" id="G9A595"/>
<evidence type="ECO:0000313" key="2">
    <source>
        <dbReference type="Proteomes" id="UP000007735"/>
    </source>
</evidence>
<reference evidence="1 2" key="1">
    <citation type="journal article" date="2012" name="J. Bacteriol.">
        <title>Genome sequence of the soybean symbiont Sinorhizobium fredii HH103.</title>
        <authorList>
            <person name="Weidner S."/>
            <person name="Becker A."/>
            <person name="Bonilla I."/>
            <person name="Jaenicke S."/>
            <person name="Lloret J."/>
            <person name="Margaret I."/>
            <person name="Puhler A."/>
            <person name="Ruiz-Sainz J.E."/>
            <person name="Schneiker-Bekel S."/>
            <person name="Szczepanowski R."/>
            <person name="Vinardell J.M."/>
            <person name="Zehner S."/>
            <person name="Gottfert M."/>
        </authorList>
    </citation>
    <scope>NUCLEOTIDE SEQUENCE [LARGE SCALE GENOMIC DNA]</scope>
    <source>
        <strain evidence="1 2">HH103</strain>
    </source>
</reference>
<proteinExistence type="predicted"/>
<accession>G9A595</accession>
<dbReference type="EMBL" id="HE616890">
    <property type="protein sequence ID" value="CCE98216.1"/>
    <property type="molecule type" value="Genomic_DNA"/>
</dbReference>
<dbReference type="HOGENOM" id="CLU_2331712_0_0_5"/>
<dbReference type="KEGG" id="sfh:SFHH103_03725"/>
<protein>
    <submittedName>
        <fullName evidence="1">Transposase for insertion sequence element IS1328</fullName>
    </submittedName>
</protein>
<name>G9A595_SINF1</name>
<sequence>MRRLPRPIPRGCHGIDACGKVVVRKPLRRGDVMKFFAGLHPCLIGIEACATAHNWGRELSKLGHTVRLMPPAYVKAYVKRGKTEDGLFDLRVASSRRG</sequence>
<dbReference type="STRING" id="1117943.SFHH103_03725"/>
<dbReference type="eggNOG" id="COG3547">
    <property type="taxonomic scope" value="Bacteria"/>
</dbReference>
<organism evidence="1 2">
    <name type="scientific">Sinorhizobium fredii (strain HH103)</name>
    <dbReference type="NCBI Taxonomy" id="1117943"/>
    <lineage>
        <taxon>Bacteria</taxon>
        <taxon>Pseudomonadati</taxon>
        <taxon>Pseudomonadota</taxon>
        <taxon>Alphaproteobacteria</taxon>
        <taxon>Hyphomicrobiales</taxon>
        <taxon>Rhizobiaceae</taxon>
        <taxon>Sinorhizobium/Ensifer group</taxon>
        <taxon>Sinorhizobium</taxon>
    </lineage>
</organism>
<evidence type="ECO:0000313" key="1">
    <source>
        <dbReference type="EMBL" id="CCE98216.1"/>
    </source>
</evidence>